<accession>A0A496PGU1</accession>
<dbReference type="InterPro" id="IPR003395">
    <property type="entry name" value="RecF/RecN/SMC_N"/>
</dbReference>
<keyword evidence="5 7" id="KW-0175">Coiled coil</keyword>
<keyword evidence="4 7" id="KW-0067">ATP-binding</keyword>
<feature type="compositionally biased region" description="Basic and acidic residues" evidence="8">
    <location>
        <begin position="401"/>
        <end position="412"/>
    </location>
</feature>
<feature type="binding site" evidence="7">
    <location>
        <begin position="32"/>
        <end position="39"/>
    </location>
    <ligand>
        <name>ATP</name>
        <dbReference type="ChEBI" id="CHEBI:30616"/>
    </ligand>
</feature>
<proteinExistence type="inferred from homology"/>
<feature type="compositionally biased region" description="Basic and acidic residues" evidence="8">
    <location>
        <begin position="418"/>
        <end position="427"/>
    </location>
</feature>
<dbReference type="RefSeq" id="WP_121485743.1">
    <property type="nucleotide sequence ID" value="NZ_QQXL01000007.1"/>
</dbReference>
<comment type="function">
    <text evidence="7">Required for chromosome condensation and partitioning.</text>
</comment>
<dbReference type="Proteomes" id="UP000273119">
    <property type="component" value="Unassembled WGS sequence"/>
</dbReference>
<dbReference type="Gene3D" id="1.20.1060.20">
    <property type="match status" value="1"/>
</dbReference>
<dbReference type="SUPFAM" id="SSF52540">
    <property type="entry name" value="P-loop containing nucleoside triphosphate hydrolases"/>
    <property type="match status" value="1"/>
</dbReference>
<sequence>MYLKTLTVRGFKSFASATTFEFEPGVTAVVGPNGSGKSNVVDALAWVMGEQGAKTLRGGKMEDVIFAGTSDRPALGRAQVTLTIDNTDGALPIEYTEVTISRTLFRSGGSEYAINGSPCRLLDIQELLSDSGLGREMHVIVGQGQLDRVLRATPEDRRGFIEEAAGILKHRRRKEKTLRKLDATQANLQRLEDLTQEIGKQLKPLGKQAAAARRARTVQATVRDARARLLADDLVGLEDQAKTAREALEQLEELRRAAAQAQEGAAGEVARLEAEAARSAPETAAARTTWYELARLQERFKALGSLAQERRRLLGATEEPVGGEDPDRLEHRAAQSAQEAQQAEQAVEMAAAALTEAGTARGAAESAQAQEDARLTALLRAVADRREGLARLAGQVGTARQRVESSEGERLRAAQQRDAARQRHDEASQALGGAQEAATDASAQATEPTQRVARERELLRAARAELTQAREAVGPLAERRAALEARVQVLGESLPGIEGAQELLRPHAERLLGVLGDKITVRAGAEAAVQAALAGAERGVIAADPQLLLDVADAAASGVAGSVRLLGAGSATEQASWPTGLGRVSELLTADQEAAGIVDALLSGIAWAPSDAEAAQAAREHGLVVVTMDGHRWDPNGVSIGAGNDTALLVRRRSLEEAGTELEAARTAEAAARTLAAEHAPAVDAAQARLADAEHHARAAADASRAAGAEAQRLESLSLHSAQDAQRATLAEAKAAEQVALAHTALAELMERLEAAQAVPAEQEPSTADRDRLAHAAVDSRAAEVEARLSLRTAEEGARRLRERERALLRAAEAERRAREEAQRRAAQRARKAARAETVAHAVEQALRPLGASVEAAERAVQQAEEAERRRSVELETSRARLSAASAELARLLELAHADELAGADRQARWEHLAERALSELSMTPEHLVEHFGPHRPVPVEEEGGDKWATLRQEVDQDGVPTGGVPFDRTEQEKRLKRAERDLSTLGRVNPLALEEFAALEERHGYLTGQLADLRRSRQDLLELVREVDEHVRAVFAEAFDDTAREFVKVFDRLFPGGEGRLRLTDPSDMLTTGIEVEARPAGKKVKRLSLLSGGERSLTAIALLVAIFTARPSPFYVMDEVEAALDERNLMRLLSVFSDLRQHSQLIIITHQKHTMDIADALYGVSMRGDGVTKVISQRLDREGA</sequence>
<feature type="domain" description="RecF/RecN/SMC N-terminal" evidence="9">
    <location>
        <begin position="2"/>
        <end position="1174"/>
    </location>
</feature>
<dbReference type="InterPro" id="IPR024704">
    <property type="entry name" value="SMC"/>
</dbReference>
<keyword evidence="2 7" id="KW-0963">Cytoplasm</keyword>
<dbReference type="HAMAP" id="MF_01894">
    <property type="entry name" value="Smc_prok"/>
    <property type="match status" value="1"/>
</dbReference>
<dbReference type="Gene3D" id="3.30.70.1620">
    <property type="match status" value="1"/>
</dbReference>
<dbReference type="Gene3D" id="3.40.50.300">
    <property type="entry name" value="P-loop containing nucleotide triphosphate hydrolases"/>
    <property type="match status" value="2"/>
</dbReference>
<dbReference type="GO" id="GO:0005524">
    <property type="term" value="F:ATP binding"/>
    <property type="evidence" value="ECO:0007669"/>
    <property type="project" value="UniProtKB-UniRule"/>
</dbReference>
<evidence type="ECO:0000256" key="2">
    <source>
        <dbReference type="ARBA" id="ARBA00022490"/>
    </source>
</evidence>
<comment type="caution">
    <text evidence="10">The sequence shown here is derived from an EMBL/GenBank/DDBJ whole genome shotgun (WGS) entry which is preliminary data.</text>
</comment>
<reference evidence="10 11" key="1">
    <citation type="submission" date="2018-07" db="EMBL/GenBank/DDBJ databases">
        <title>Arthrobacter sp. nov., isolated from raw cow's milk with high bacterial count.</title>
        <authorList>
            <person name="Hahne J."/>
            <person name="Isele D."/>
            <person name="Lipski A."/>
        </authorList>
    </citation>
    <scope>NUCLEOTIDE SEQUENCE [LARGE SCALE GENOMIC DNA]</scope>
    <source>
        <strain evidence="10 11">JZ R-183</strain>
    </source>
</reference>
<dbReference type="InterPro" id="IPR011890">
    <property type="entry name" value="SMC_prok"/>
</dbReference>
<dbReference type="Pfam" id="PF02463">
    <property type="entry name" value="SMC_N"/>
    <property type="match status" value="1"/>
</dbReference>
<dbReference type="CDD" id="cd03278">
    <property type="entry name" value="ABC_SMC_barmotin"/>
    <property type="match status" value="1"/>
</dbReference>
<dbReference type="FunFam" id="3.40.50.300:FF:000984">
    <property type="entry name" value="Chromosome partition protein Smc"/>
    <property type="match status" value="1"/>
</dbReference>
<feature type="coiled-coil region" evidence="7">
    <location>
        <begin position="234"/>
        <end position="264"/>
    </location>
</feature>
<comment type="domain">
    <text evidence="7">Contains large globular domains required for ATP hydrolysis at each terminus and a third globular domain forming a flexible hinge near the middle of the molecule. These domains are separated by coiled-coil structures.</text>
</comment>
<dbReference type="GO" id="GO:0007059">
    <property type="term" value="P:chromosome segregation"/>
    <property type="evidence" value="ECO:0007669"/>
    <property type="project" value="UniProtKB-UniRule"/>
</dbReference>
<dbReference type="GO" id="GO:0007062">
    <property type="term" value="P:sister chromatid cohesion"/>
    <property type="evidence" value="ECO:0007669"/>
    <property type="project" value="InterPro"/>
</dbReference>
<dbReference type="GO" id="GO:0030261">
    <property type="term" value="P:chromosome condensation"/>
    <property type="evidence" value="ECO:0007669"/>
    <property type="project" value="InterPro"/>
</dbReference>
<dbReference type="GO" id="GO:0003677">
    <property type="term" value="F:DNA binding"/>
    <property type="evidence" value="ECO:0007669"/>
    <property type="project" value="UniProtKB-UniRule"/>
</dbReference>
<evidence type="ECO:0000256" key="3">
    <source>
        <dbReference type="ARBA" id="ARBA00022741"/>
    </source>
</evidence>
<evidence type="ECO:0000256" key="8">
    <source>
        <dbReference type="SAM" id="MobiDB-lite"/>
    </source>
</evidence>
<comment type="subcellular location">
    <subcellularLocation>
        <location evidence="1 7">Cytoplasm</location>
    </subcellularLocation>
</comment>
<dbReference type="InterPro" id="IPR027417">
    <property type="entry name" value="P-loop_NTPase"/>
</dbReference>
<dbReference type="PIRSF" id="PIRSF005719">
    <property type="entry name" value="SMC"/>
    <property type="match status" value="1"/>
</dbReference>
<dbReference type="GO" id="GO:0006260">
    <property type="term" value="P:DNA replication"/>
    <property type="evidence" value="ECO:0007669"/>
    <property type="project" value="UniProtKB-UniRule"/>
</dbReference>
<evidence type="ECO:0000256" key="6">
    <source>
        <dbReference type="ARBA" id="ARBA00023125"/>
    </source>
</evidence>
<evidence type="ECO:0000259" key="9">
    <source>
        <dbReference type="Pfam" id="PF02463"/>
    </source>
</evidence>
<evidence type="ECO:0000256" key="5">
    <source>
        <dbReference type="ARBA" id="ARBA00023054"/>
    </source>
</evidence>
<feature type="coiled-coil region" evidence="7">
    <location>
        <begin position="802"/>
        <end position="895"/>
    </location>
</feature>
<dbReference type="FunFam" id="3.40.50.300:FF:000901">
    <property type="entry name" value="Chromosome partition protein Smc"/>
    <property type="match status" value="1"/>
</dbReference>
<feature type="coiled-coil region" evidence="7">
    <location>
        <begin position="174"/>
        <end position="201"/>
    </location>
</feature>
<protein>
    <recommendedName>
        <fullName evidence="7">Chromosome partition protein Smc</fullName>
    </recommendedName>
</protein>
<keyword evidence="3 7" id="KW-0547">Nucleotide-binding</keyword>
<evidence type="ECO:0000313" key="11">
    <source>
        <dbReference type="Proteomes" id="UP000273119"/>
    </source>
</evidence>
<comment type="similarity">
    <text evidence="7">Belongs to the SMC family.</text>
</comment>
<dbReference type="GO" id="GO:0005737">
    <property type="term" value="C:cytoplasm"/>
    <property type="evidence" value="ECO:0007669"/>
    <property type="project" value="UniProtKB-SubCell"/>
</dbReference>
<dbReference type="GO" id="GO:0016887">
    <property type="term" value="F:ATP hydrolysis activity"/>
    <property type="evidence" value="ECO:0007669"/>
    <property type="project" value="InterPro"/>
</dbReference>
<keyword evidence="6 7" id="KW-0238">DNA-binding</keyword>
<dbReference type="NCBIfam" id="TIGR02168">
    <property type="entry name" value="SMC_prok_B"/>
    <property type="match status" value="1"/>
</dbReference>
<feature type="region of interest" description="Disordered" evidence="8">
    <location>
        <begin position="394"/>
        <end position="451"/>
    </location>
</feature>
<dbReference type="SUPFAM" id="SSF75553">
    <property type="entry name" value="Smc hinge domain"/>
    <property type="match status" value="1"/>
</dbReference>
<keyword evidence="11" id="KW-1185">Reference proteome</keyword>
<gene>
    <name evidence="7 10" type="primary">smc</name>
    <name evidence="10" type="ORF">DWQ67_11385</name>
</gene>
<dbReference type="AlphaFoldDB" id="A0A496PGU1"/>
<organism evidence="10 11">
    <name type="scientific">Galactobacter caseinivorans</name>
    <dbReference type="NCBI Taxonomy" id="2676123"/>
    <lineage>
        <taxon>Bacteria</taxon>
        <taxon>Bacillati</taxon>
        <taxon>Actinomycetota</taxon>
        <taxon>Actinomycetes</taxon>
        <taxon>Micrococcales</taxon>
        <taxon>Micrococcaceae</taxon>
        <taxon>Galactobacter</taxon>
    </lineage>
</organism>
<dbReference type="PANTHER" id="PTHR43977">
    <property type="entry name" value="STRUCTURAL MAINTENANCE OF CHROMOSOMES PROTEIN 3"/>
    <property type="match status" value="1"/>
</dbReference>
<evidence type="ECO:0000313" key="10">
    <source>
        <dbReference type="EMBL" id="RKW69697.1"/>
    </source>
</evidence>
<feature type="compositionally biased region" description="Low complexity" evidence="8">
    <location>
        <begin position="434"/>
        <end position="447"/>
    </location>
</feature>
<evidence type="ECO:0000256" key="1">
    <source>
        <dbReference type="ARBA" id="ARBA00004496"/>
    </source>
</evidence>
<dbReference type="GO" id="GO:0005694">
    <property type="term" value="C:chromosome"/>
    <property type="evidence" value="ECO:0007669"/>
    <property type="project" value="InterPro"/>
</dbReference>
<evidence type="ECO:0000256" key="4">
    <source>
        <dbReference type="ARBA" id="ARBA00022840"/>
    </source>
</evidence>
<dbReference type="InterPro" id="IPR036277">
    <property type="entry name" value="SMC_hinge_sf"/>
</dbReference>
<dbReference type="EMBL" id="QQXL01000007">
    <property type="protein sequence ID" value="RKW69697.1"/>
    <property type="molecule type" value="Genomic_DNA"/>
</dbReference>
<name>A0A496PGU1_9MICC</name>
<comment type="subunit">
    <text evidence="7">Homodimer.</text>
</comment>
<evidence type="ECO:0000256" key="7">
    <source>
        <dbReference type="HAMAP-Rule" id="MF_01894"/>
    </source>
</evidence>